<feature type="domain" description="Sialate O-acetylesterase" evidence="2">
    <location>
        <begin position="56"/>
        <end position="283"/>
    </location>
</feature>
<dbReference type="Proteomes" id="UP000428260">
    <property type="component" value="Chromosome"/>
</dbReference>
<evidence type="ECO:0000259" key="2">
    <source>
        <dbReference type="Pfam" id="PF03629"/>
    </source>
</evidence>
<dbReference type="GO" id="GO:0016788">
    <property type="term" value="F:hydrolase activity, acting on ester bonds"/>
    <property type="evidence" value="ECO:0007669"/>
    <property type="project" value="UniProtKB-ARBA"/>
</dbReference>
<dbReference type="Pfam" id="PF03629">
    <property type="entry name" value="SASA"/>
    <property type="match status" value="1"/>
</dbReference>
<evidence type="ECO:0000313" key="4">
    <source>
        <dbReference type="Proteomes" id="UP000428260"/>
    </source>
</evidence>
<sequence>MQKHSIFIGMKIRQVKIIAGKFFVLSVLMFLVSWISCSKEEPGETEPKDENNKTVWVFLMAGQSNMAGRGAVEAQDLITNNRIITINSGNNWITAKEPLHFYEPGSAGLDCGLSFAKELLNFVPDSVTIAMVPCAVGGSSVFQWLNDEEHRSVKLLSNFKAKAQLSKKKGTIKGILWHQGERNANETDLPEYEDTLLTLFSKFRTSVADDELPIILGEIGRFAEPEEKAAYFEEVNQIIRKVAEENSYLFYISSEGLEDRGDNLHFNSEGQRELGRRYAEKYIDASGLN</sequence>
<evidence type="ECO:0000313" key="3">
    <source>
        <dbReference type="EMBL" id="QGY47968.1"/>
    </source>
</evidence>
<proteinExistence type="predicted"/>
<dbReference type="PANTHER" id="PTHR31988">
    <property type="entry name" value="ESTERASE, PUTATIVE (DUF303)-RELATED"/>
    <property type="match status" value="1"/>
</dbReference>
<dbReference type="EMBL" id="CP046401">
    <property type="protein sequence ID" value="QGY47968.1"/>
    <property type="molecule type" value="Genomic_DNA"/>
</dbReference>
<keyword evidence="1" id="KW-0378">Hydrolase</keyword>
<dbReference type="SUPFAM" id="SSF52266">
    <property type="entry name" value="SGNH hydrolase"/>
    <property type="match status" value="1"/>
</dbReference>
<dbReference type="InterPro" id="IPR052940">
    <property type="entry name" value="Carb_Esterase_6"/>
</dbReference>
<evidence type="ECO:0000256" key="1">
    <source>
        <dbReference type="ARBA" id="ARBA00022801"/>
    </source>
</evidence>
<reference evidence="3 4" key="1">
    <citation type="submission" date="2019-11" db="EMBL/GenBank/DDBJ databases">
        <authorList>
            <person name="Zheng R.K."/>
            <person name="Sun C.M."/>
        </authorList>
    </citation>
    <scope>NUCLEOTIDE SEQUENCE [LARGE SCALE GENOMIC DNA]</scope>
    <source>
        <strain evidence="3 4">WC007</strain>
    </source>
</reference>
<dbReference type="KEGG" id="mcos:GM418_31225"/>
<dbReference type="PANTHER" id="PTHR31988:SF19">
    <property type="entry name" value="9-O-ACETYL-N-ACETYLNEURAMINIC ACID DEACETYLASE-RELATED"/>
    <property type="match status" value="1"/>
</dbReference>
<dbReference type="InterPro" id="IPR036514">
    <property type="entry name" value="SGNH_hydro_sf"/>
</dbReference>
<name>A0A6I6K3D2_9BACT</name>
<protein>
    <submittedName>
        <fullName evidence="3">Sialate O-acetylesterase</fullName>
    </submittedName>
</protein>
<organism evidence="3 4">
    <name type="scientific">Maribellus comscasis</name>
    <dbReference type="NCBI Taxonomy" id="2681766"/>
    <lineage>
        <taxon>Bacteria</taxon>
        <taxon>Pseudomonadati</taxon>
        <taxon>Bacteroidota</taxon>
        <taxon>Bacteroidia</taxon>
        <taxon>Marinilabiliales</taxon>
        <taxon>Prolixibacteraceae</taxon>
        <taxon>Maribellus</taxon>
    </lineage>
</organism>
<dbReference type="Gene3D" id="3.40.50.1110">
    <property type="entry name" value="SGNH hydrolase"/>
    <property type="match status" value="1"/>
</dbReference>
<dbReference type="AlphaFoldDB" id="A0A6I6K3D2"/>
<dbReference type="InterPro" id="IPR005181">
    <property type="entry name" value="SASA"/>
</dbReference>
<keyword evidence="4" id="KW-1185">Reference proteome</keyword>
<accession>A0A6I6K3D2</accession>
<gene>
    <name evidence="3" type="ORF">GM418_31225</name>
</gene>